<proteinExistence type="predicted"/>
<dbReference type="RefSeq" id="XP_013331039.1">
    <property type="nucleotide sequence ID" value="XM_013475585.1"/>
</dbReference>
<evidence type="ECO:0000313" key="2">
    <source>
        <dbReference type="Proteomes" id="UP000053958"/>
    </source>
</evidence>
<keyword evidence="2" id="KW-1185">Reference proteome</keyword>
<dbReference type="AlphaFoldDB" id="A0A0F4Z1N2"/>
<protein>
    <submittedName>
        <fullName evidence="1">Uncharacterized protein</fullName>
    </submittedName>
</protein>
<comment type="caution">
    <text evidence="1">The sequence shown here is derived from an EMBL/GenBank/DDBJ whole genome shotgun (WGS) entry which is preliminary data.</text>
</comment>
<dbReference type="EMBL" id="LASV01000062">
    <property type="protein sequence ID" value="KKA24427.1"/>
    <property type="molecule type" value="Genomic_DNA"/>
</dbReference>
<sequence>MTIDPSRKDAEWLLRCLKDPNGLGSVQAFEPPHDDCGHTRTSCRASPCRALIPAPRLGFAAGQKNGKEPCLVTILRQHKVKYLICWIKTYDKSKPEPVNETSDHVPFLSTDCLEDLPPVCIGRELVPDLGSVALTVSHVDTPCHAVGGATLQAPATIALALGPKPYAGTDLAPCLLPTYLPIYLSLCSCYSNPCATYLFENDPANRLGIKLWYKLKENNEDAELKIMMVSVTQ</sequence>
<name>A0A0F4Z1N2_RASE3</name>
<reference evidence="1 2" key="1">
    <citation type="submission" date="2015-04" db="EMBL/GenBank/DDBJ databases">
        <authorList>
            <person name="Heijne W.H."/>
            <person name="Fedorova N.D."/>
            <person name="Nierman W.C."/>
            <person name="Vollebregt A.W."/>
            <person name="Zhao Z."/>
            <person name="Wu L."/>
            <person name="Kumar M."/>
            <person name="Stam H."/>
            <person name="van den Berg M.A."/>
            <person name="Pel H.J."/>
        </authorList>
    </citation>
    <scope>NUCLEOTIDE SEQUENCE [LARGE SCALE GENOMIC DNA]</scope>
    <source>
        <strain evidence="1 2">CBS 393.64</strain>
    </source>
</reference>
<dbReference type="Proteomes" id="UP000053958">
    <property type="component" value="Unassembled WGS sequence"/>
</dbReference>
<accession>A0A0F4Z1N2</accession>
<evidence type="ECO:0000313" key="1">
    <source>
        <dbReference type="EMBL" id="KKA24427.1"/>
    </source>
</evidence>
<dbReference type="GeneID" id="25313899"/>
<organism evidence="1 2">
    <name type="scientific">Rasamsonia emersonii (strain ATCC 16479 / CBS 393.64 / IMI 116815)</name>
    <dbReference type="NCBI Taxonomy" id="1408163"/>
    <lineage>
        <taxon>Eukaryota</taxon>
        <taxon>Fungi</taxon>
        <taxon>Dikarya</taxon>
        <taxon>Ascomycota</taxon>
        <taxon>Pezizomycotina</taxon>
        <taxon>Eurotiomycetes</taxon>
        <taxon>Eurotiomycetidae</taxon>
        <taxon>Eurotiales</taxon>
        <taxon>Trichocomaceae</taxon>
        <taxon>Rasamsonia</taxon>
    </lineage>
</organism>
<gene>
    <name evidence="1" type="ORF">T310_1548</name>
</gene>